<feature type="region of interest" description="Disordered" evidence="1">
    <location>
        <begin position="254"/>
        <end position="291"/>
    </location>
</feature>
<proteinExistence type="predicted"/>
<dbReference type="AlphaFoldDB" id="A0A8X6R794"/>
<evidence type="ECO:0000313" key="2">
    <source>
        <dbReference type="EMBL" id="GFX89420.1"/>
    </source>
</evidence>
<organism evidence="2 3">
    <name type="scientific">Trichonephila clavipes</name>
    <name type="common">Golden silk orbweaver</name>
    <name type="synonym">Nephila clavipes</name>
    <dbReference type="NCBI Taxonomy" id="2585209"/>
    <lineage>
        <taxon>Eukaryota</taxon>
        <taxon>Metazoa</taxon>
        <taxon>Ecdysozoa</taxon>
        <taxon>Arthropoda</taxon>
        <taxon>Chelicerata</taxon>
        <taxon>Arachnida</taxon>
        <taxon>Araneae</taxon>
        <taxon>Araneomorphae</taxon>
        <taxon>Entelegynae</taxon>
        <taxon>Araneoidea</taxon>
        <taxon>Nephilidae</taxon>
        <taxon>Trichonephila</taxon>
    </lineage>
</organism>
<keyword evidence="3" id="KW-1185">Reference proteome</keyword>
<gene>
    <name evidence="2" type="primary">AVEN_30363_1</name>
    <name evidence="2" type="ORF">TNCV_2202621</name>
</gene>
<protein>
    <submittedName>
        <fullName evidence="2">Uncharacterized protein</fullName>
    </submittedName>
</protein>
<feature type="compositionally biased region" description="Basic and acidic residues" evidence="1">
    <location>
        <begin position="273"/>
        <end position="291"/>
    </location>
</feature>
<sequence>MILACEPVSSFENIWKGKIRFDSPIRGHAQKYVKIKHAFHLVRTMMYVNLPKSSCDKDKIPEKLMNPEQLSHFHINRPLQPNSIVFFCTLFPGGIEKLLWEQVGNKNVFSWEKMTKRTADEWGNFKRSVPIHVTGWKILNCVIPFHPRYEETEEWTPLCLNLYAPTHLMILIPAQMISPDYDDFIDMFSVPTPVSPLPPTPVAPPFHEPSQDVIYDSLPPMEQFRFPESPLKDLLPVDSKPPVISKPPTVAVKKVASVIQRERSPHSRSRKRRNEERRKRDPRLYRKPDFRPQYRRTMNQIDAFPEHISMTMVPVTLPEKPDTLEYAARQGQVRSCISYQEPNTKRVFVLFCKDNCPPKDADG</sequence>
<evidence type="ECO:0000256" key="1">
    <source>
        <dbReference type="SAM" id="MobiDB-lite"/>
    </source>
</evidence>
<comment type="caution">
    <text evidence="2">The sequence shown here is derived from an EMBL/GenBank/DDBJ whole genome shotgun (WGS) entry which is preliminary data.</text>
</comment>
<evidence type="ECO:0000313" key="3">
    <source>
        <dbReference type="Proteomes" id="UP000887159"/>
    </source>
</evidence>
<accession>A0A8X6R794</accession>
<dbReference type="Proteomes" id="UP000887159">
    <property type="component" value="Unassembled WGS sequence"/>
</dbReference>
<name>A0A8X6R794_TRICX</name>
<reference evidence="2" key="1">
    <citation type="submission" date="2020-08" db="EMBL/GenBank/DDBJ databases">
        <title>Multicomponent nature underlies the extraordinary mechanical properties of spider dragline silk.</title>
        <authorList>
            <person name="Kono N."/>
            <person name="Nakamura H."/>
            <person name="Mori M."/>
            <person name="Yoshida Y."/>
            <person name="Ohtoshi R."/>
            <person name="Malay A.D."/>
            <person name="Moran D.A.P."/>
            <person name="Tomita M."/>
            <person name="Numata K."/>
            <person name="Arakawa K."/>
        </authorList>
    </citation>
    <scope>NUCLEOTIDE SEQUENCE</scope>
</reference>
<dbReference type="EMBL" id="BMAU01021070">
    <property type="protein sequence ID" value="GFX89420.1"/>
    <property type="molecule type" value="Genomic_DNA"/>
</dbReference>